<dbReference type="EMBL" id="QAAD01000001">
    <property type="protein sequence ID" value="PTN10495.1"/>
    <property type="molecule type" value="Genomic_DNA"/>
</dbReference>
<dbReference type="PANTHER" id="PTHR43300:SF4">
    <property type="entry name" value="ACYL-[ACYL-CARRIER-PROTEIN]--UDP-N-ACETYLGLUCOSAMINE O-ACYLTRANSFERASE"/>
    <property type="match status" value="1"/>
</dbReference>
<name>A0A2T5C6B9_9BACT</name>
<evidence type="ECO:0000256" key="3">
    <source>
        <dbReference type="ARBA" id="ARBA00022737"/>
    </source>
</evidence>
<protein>
    <submittedName>
        <fullName evidence="5">UDP-2-acetamido-3-amino-2,3-dideoxy-glucuronate N-acetyltransferase</fullName>
    </submittedName>
</protein>
<dbReference type="Pfam" id="PF00132">
    <property type="entry name" value="Hexapep"/>
    <property type="match status" value="2"/>
</dbReference>
<sequence>MHKAFKIFSSMKSEHFIHPSACVDDGAQIGADTKIWHFCHLMGGARVGNNCILGQNVFVGGEAQIGNGVKIQNNVSIYDSVVLEDDVFCGPGCVFTNVKNPRAFIERKSEFSTTTVRRGATIGANATIVCGLTIGAYALIGAGAVVTKNVKAHALMTGNPATQTGWVSRAGLRLNKSLCCPETGEQYQLVNGELVLKA</sequence>
<accession>A0A2T5C6B9</accession>
<organism evidence="5 6">
    <name type="scientific">Mangrovibacterium marinum</name>
    <dbReference type="NCBI Taxonomy" id="1639118"/>
    <lineage>
        <taxon>Bacteria</taxon>
        <taxon>Pseudomonadati</taxon>
        <taxon>Bacteroidota</taxon>
        <taxon>Bacteroidia</taxon>
        <taxon>Marinilabiliales</taxon>
        <taxon>Prolixibacteraceae</taxon>
        <taxon>Mangrovibacterium</taxon>
    </lineage>
</organism>
<proteinExistence type="inferred from homology"/>
<dbReference type="InterPro" id="IPR050179">
    <property type="entry name" value="Trans_hexapeptide_repeat"/>
</dbReference>
<dbReference type="Proteomes" id="UP000243525">
    <property type="component" value="Unassembled WGS sequence"/>
</dbReference>
<dbReference type="PROSITE" id="PS00101">
    <property type="entry name" value="HEXAPEP_TRANSFERASES"/>
    <property type="match status" value="1"/>
</dbReference>
<evidence type="ECO:0000313" key="5">
    <source>
        <dbReference type="EMBL" id="PTN10495.1"/>
    </source>
</evidence>
<keyword evidence="3" id="KW-0677">Repeat</keyword>
<comment type="caution">
    <text evidence="5">The sequence shown here is derived from an EMBL/GenBank/DDBJ whole genome shotgun (WGS) entry which is preliminary data.</text>
</comment>
<reference evidence="5 6" key="1">
    <citation type="submission" date="2018-04" db="EMBL/GenBank/DDBJ databases">
        <title>Genomic Encyclopedia of Archaeal and Bacterial Type Strains, Phase II (KMG-II): from individual species to whole genera.</title>
        <authorList>
            <person name="Goeker M."/>
        </authorList>
    </citation>
    <scope>NUCLEOTIDE SEQUENCE [LARGE SCALE GENOMIC DNA]</scope>
    <source>
        <strain evidence="5 6">DSM 28823</strain>
    </source>
</reference>
<evidence type="ECO:0000256" key="4">
    <source>
        <dbReference type="ARBA" id="ARBA00023315"/>
    </source>
</evidence>
<dbReference type="Gene3D" id="2.160.10.10">
    <property type="entry name" value="Hexapeptide repeat proteins"/>
    <property type="match status" value="1"/>
</dbReference>
<dbReference type="InterPro" id="IPR018357">
    <property type="entry name" value="Hexapep_transf_CS"/>
</dbReference>
<keyword evidence="4" id="KW-0012">Acyltransferase</keyword>
<evidence type="ECO:0000256" key="1">
    <source>
        <dbReference type="ARBA" id="ARBA00007274"/>
    </source>
</evidence>
<evidence type="ECO:0000313" key="6">
    <source>
        <dbReference type="Proteomes" id="UP000243525"/>
    </source>
</evidence>
<dbReference type="AlphaFoldDB" id="A0A2T5C6B9"/>
<dbReference type="SUPFAM" id="SSF51161">
    <property type="entry name" value="Trimeric LpxA-like enzymes"/>
    <property type="match status" value="1"/>
</dbReference>
<dbReference type="GO" id="GO:0016746">
    <property type="term" value="F:acyltransferase activity"/>
    <property type="evidence" value="ECO:0007669"/>
    <property type="project" value="UniProtKB-KW"/>
</dbReference>
<keyword evidence="6" id="KW-1185">Reference proteome</keyword>
<dbReference type="InterPro" id="IPR011004">
    <property type="entry name" value="Trimer_LpxA-like_sf"/>
</dbReference>
<dbReference type="CDD" id="cd03358">
    <property type="entry name" value="LbH_WxcM_N_like"/>
    <property type="match status" value="1"/>
</dbReference>
<dbReference type="InterPro" id="IPR001451">
    <property type="entry name" value="Hexapep"/>
</dbReference>
<dbReference type="PANTHER" id="PTHR43300">
    <property type="entry name" value="ACETYLTRANSFERASE"/>
    <property type="match status" value="1"/>
</dbReference>
<comment type="similarity">
    <text evidence="1">Belongs to the transferase hexapeptide repeat family.</text>
</comment>
<gene>
    <name evidence="5" type="ORF">C8N47_101144</name>
</gene>
<evidence type="ECO:0000256" key="2">
    <source>
        <dbReference type="ARBA" id="ARBA00022679"/>
    </source>
</evidence>
<keyword evidence="2 5" id="KW-0808">Transferase</keyword>